<feature type="region of interest" description="Disordered" evidence="1">
    <location>
        <begin position="248"/>
        <end position="276"/>
    </location>
</feature>
<comment type="caution">
    <text evidence="3">The sequence shown here is derived from an EMBL/GenBank/DDBJ whole genome shotgun (WGS) entry which is preliminary data.</text>
</comment>
<keyword evidence="2" id="KW-1133">Transmembrane helix</keyword>
<keyword evidence="4" id="KW-1185">Reference proteome</keyword>
<keyword evidence="2" id="KW-0812">Transmembrane</keyword>
<gene>
    <name evidence="3" type="ORF">BJ875DRAFT_267019</name>
</gene>
<sequence>MSTTKNVPKAQIITEWLPVTTEWPAVKGCTDMNVYQVFGNGTTIIVAFDPEVGISLTKGLTCLPEEATISWNQTTEEPRFTVTSLGPIICPELYSTAVSSVVSSGLTSVLCCPSNYTATYTAGMSVCGSSLSKGQNITAWVGQPSDYLSTVASSLYNETHLLDPFLNAATTISDDPGRIWDLYEAEIETAQPIFAFPVEGYDFRVKPKKHLSVGAKAGIGLAVALFVCILLLAGGALFLRRKRMQKKRANVSDSEGSTRGVGTDGEGDVQVPPTPPMVEARGSDGVAYKEMGSPATVVPGTPQLKGEYKRHLAEVEAGSGIGSDGRAGGEPQTPMAELGQREEISVVHELGDGRHTGFTANGFPEDRKVGEICAYTT</sequence>
<evidence type="ECO:0000313" key="3">
    <source>
        <dbReference type="EMBL" id="KAG9235598.1"/>
    </source>
</evidence>
<protein>
    <submittedName>
        <fullName evidence="3">Uncharacterized protein</fullName>
    </submittedName>
</protein>
<feature type="transmembrane region" description="Helical" evidence="2">
    <location>
        <begin position="217"/>
        <end position="239"/>
    </location>
</feature>
<evidence type="ECO:0000256" key="1">
    <source>
        <dbReference type="SAM" id="MobiDB-lite"/>
    </source>
</evidence>
<evidence type="ECO:0000256" key="2">
    <source>
        <dbReference type="SAM" id="Phobius"/>
    </source>
</evidence>
<name>A0A9P7YKS3_9HELO</name>
<dbReference type="OrthoDB" id="3562778at2759"/>
<organism evidence="3 4">
    <name type="scientific">Amylocarpus encephaloides</name>
    <dbReference type="NCBI Taxonomy" id="45428"/>
    <lineage>
        <taxon>Eukaryota</taxon>
        <taxon>Fungi</taxon>
        <taxon>Dikarya</taxon>
        <taxon>Ascomycota</taxon>
        <taxon>Pezizomycotina</taxon>
        <taxon>Leotiomycetes</taxon>
        <taxon>Helotiales</taxon>
        <taxon>Helotiales incertae sedis</taxon>
        <taxon>Amylocarpus</taxon>
    </lineage>
</organism>
<accession>A0A9P7YKS3</accession>
<evidence type="ECO:0000313" key="4">
    <source>
        <dbReference type="Proteomes" id="UP000824998"/>
    </source>
</evidence>
<keyword evidence="2" id="KW-0472">Membrane</keyword>
<dbReference type="EMBL" id="MU251428">
    <property type="protein sequence ID" value="KAG9235598.1"/>
    <property type="molecule type" value="Genomic_DNA"/>
</dbReference>
<reference evidence="3" key="1">
    <citation type="journal article" date="2021" name="IMA Fungus">
        <title>Genomic characterization of three marine fungi, including Emericellopsis atlantica sp. nov. with signatures of a generalist lifestyle and marine biomass degradation.</title>
        <authorList>
            <person name="Hagestad O.C."/>
            <person name="Hou L."/>
            <person name="Andersen J.H."/>
            <person name="Hansen E.H."/>
            <person name="Altermark B."/>
            <person name="Li C."/>
            <person name="Kuhnert E."/>
            <person name="Cox R.J."/>
            <person name="Crous P.W."/>
            <person name="Spatafora J.W."/>
            <person name="Lail K."/>
            <person name="Amirebrahimi M."/>
            <person name="Lipzen A."/>
            <person name="Pangilinan J."/>
            <person name="Andreopoulos W."/>
            <person name="Hayes R.D."/>
            <person name="Ng V."/>
            <person name="Grigoriev I.V."/>
            <person name="Jackson S.A."/>
            <person name="Sutton T.D.S."/>
            <person name="Dobson A.D.W."/>
            <person name="Rama T."/>
        </authorList>
    </citation>
    <scope>NUCLEOTIDE SEQUENCE</scope>
    <source>
        <strain evidence="3">TRa018bII</strain>
    </source>
</reference>
<dbReference type="Proteomes" id="UP000824998">
    <property type="component" value="Unassembled WGS sequence"/>
</dbReference>
<dbReference type="AlphaFoldDB" id="A0A9P7YKS3"/>
<proteinExistence type="predicted"/>